<name>A0A3M9MJB0_9MICO</name>
<feature type="region of interest" description="Disordered" evidence="7">
    <location>
        <begin position="119"/>
        <end position="140"/>
    </location>
</feature>
<dbReference type="PANTHER" id="PTHR43701">
    <property type="entry name" value="MEMBRANE TRANSPORTER PROTEIN MJ0441-RELATED"/>
    <property type="match status" value="1"/>
</dbReference>
<dbReference type="GO" id="GO:0005886">
    <property type="term" value="C:plasma membrane"/>
    <property type="evidence" value="ECO:0007669"/>
    <property type="project" value="UniProtKB-SubCell"/>
</dbReference>
<dbReference type="Pfam" id="PF01925">
    <property type="entry name" value="TauE"/>
    <property type="match status" value="1"/>
</dbReference>
<evidence type="ECO:0000256" key="4">
    <source>
        <dbReference type="ARBA" id="ARBA00022989"/>
    </source>
</evidence>
<sequence>MTIALALIFGVIIGVSLGALGGGGSILTVPVLVYVIGESARGATTASLVIVGITALVGALGHARSGNVRWGAGLTFGIIGVAASYLGTALNRQVSPNALLLAFAVLMLIAAAAMLRRTRQSDTPTDESPTADRSCEKSGDEAGSVATAVTARLAHSPTTKITTQVAVKVLLASLIVGFLTGFLGVGGGFIIVPALVIALDFTMPVAVGTSLLVIALNSIAALGARSGNESFHWAVIVPFTAAAIIGSLVGKRVADKVSGTTLSRAFAGLLIAVAIYVAIRSGIGLS</sequence>
<proteinExistence type="inferred from homology"/>
<accession>A0A3M9MJB0</accession>
<comment type="similarity">
    <text evidence="2 6">Belongs to the 4-toluene sulfonate uptake permease (TSUP) (TC 2.A.102) family.</text>
</comment>
<evidence type="ECO:0000256" key="5">
    <source>
        <dbReference type="ARBA" id="ARBA00023136"/>
    </source>
</evidence>
<reference evidence="8 9" key="1">
    <citation type="submission" date="2018-11" db="EMBL/GenBank/DDBJ databases">
        <title>Draft genome of Simplicispira Flexivirga sp. BO-16.</title>
        <authorList>
            <person name="Im W.T."/>
        </authorList>
    </citation>
    <scope>NUCLEOTIDE SEQUENCE [LARGE SCALE GENOMIC DNA]</scope>
    <source>
        <strain evidence="8 9">BO-16</strain>
    </source>
</reference>
<feature type="transmembrane region" description="Helical" evidence="6">
    <location>
        <begin position="205"/>
        <end position="224"/>
    </location>
</feature>
<feature type="transmembrane region" description="Helical" evidence="6">
    <location>
        <begin position="261"/>
        <end position="279"/>
    </location>
</feature>
<keyword evidence="5 6" id="KW-0472">Membrane</keyword>
<evidence type="ECO:0000256" key="3">
    <source>
        <dbReference type="ARBA" id="ARBA00022692"/>
    </source>
</evidence>
<dbReference type="RefSeq" id="WP_123270039.1">
    <property type="nucleotide sequence ID" value="NZ_RJJQ01000002.1"/>
</dbReference>
<feature type="transmembrane region" description="Helical" evidence="6">
    <location>
        <begin position="42"/>
        <end position="61"/>
    </location>
</feature>
<feature type="transmembrane region" description="Helical" evidence="6">
    <location>
        <begin position="68"/>
        <end position="86"/>
    </location>
</feature>
<dbReference type="OrthoDB" id="528320at2"/>
<evidence type="ECO:0000256" key="7">
    <source>
        <dbReference type="SAM" id="MobiDB-lite"/>
    </source>
</evidence>
<evidence type="ECO:0000256" key="6">
    <source>
        <dbReference type="RuleBase" id="RU363041"/>
    </source>
</evidence>
<keyword evidence="3 6" id="KW-0812">Transmembrane</keyword>
<feature type="transmembrane region" description="Helical" evidence="6">
    <location>
        <begin position="98"/>
        <end position="115"/>
    </location>
</feature>
<evidence type="ECO:0000256" key="2">
    <source>
        <dbReference type="ARBA" id="ARBA00009142"/>
    </source>
</evidence>
<keyword evidence="6" id="KW-1003">Cell membrane</keyword>
<feature type="transmembrane region" description="Helical" evidence="6">
    <location>
        <begin position="169"/>
        <end position="199"/>
    </location>
</feature>
<evidence type="ECO:0000313" key="9">
    <source>
        <dbReference type="Proteomes" id="UP000271678"/>
    </source>
</evidence>
<organism evidence="8 9">
    <name type="scientific">Flexivirga caeni</name>
    <dbReference type="NCBI Taxonomy" id="2294115"/>
    <lineage>
        <taxon>Bacteria</taxon>
        <taxon>Bacillati</taxon>
        <taxon>Actinomycetota</taxon>
        <taxon>Actinomycetes</taxon>
        <taxon>Micrococcales</taxon>
        <taxon>Dermacoccaceae</taxon>
        <taxon>Flexivirga</taxon>
    </lineage>
</organism>
<keyword evidence="9" id="KW-1185">Reference proteome</keyword>
<dbReference type="AlphaFoldDB" id="A0A3M9MJB0"/>
<dbReference type="InterPro" id="IPR051598">
    <property type="entry name" value="TSUP/Inactive_protease-like"/>
</dbReference>
<comment type="caution">
    <text evidence="8">The sequence shown here is derived from an EMBL/GenBank/DDBJ whole genome shotgun (WGS) entry which is preliminary data.</text>
</comment>
<keyword evidence="4 6" id="KW-1133">Transmembrane helix</keyword>
<comment type="subcellular location">
    <subcellularLocation>
        <location evidence="6">Cell membrane</location>
        <topology evidence="6">Multi-pass membrane protein</topology>
    </subcellularLocation>
    <subcellularLocation>
        <location evidence="1">Membrane</location>
        <topology evidence="1">Multi-pass membrane protein</topology>
    </subcellularLocation>
</comment>
<evidence type="ECO:0000256" key="1">
    <source>
        <dbReference type="ARBA" id="ARBA00004141"/>
    </source>
</evidence>
<dbReference type="Proteomes" id="UP000271678">
    <property type="component" value="Unassembled WGS sequence"/>
</dbReference>
<dbReference type="PANTHER" id="PTHR43701:SF2">
    <property type="entry name" value="MEMBRANE TRANSPORTER PROTEIN YJNA-RELATED"/>
    <property type="match status" value="1"/>
</dbReference>
<protein>
    <recommendedName>
        <fullName evidence="6">Probable membrane transporter protein</fullName>
    </recommendedName>
</protein>
<feature type="transmembrane region" description="Helical" evidence="6">
    <location>
        <begin position="231"/>
        <end position="249"/>
    </location>
</feature>
<evidence type="ECO:0000313" key="8">
    <source>
        <dbReference type="EMBL" id="RNI24748.1"/>
    </source>
</evidence>
<dbReference type="InterPro" id="IPR002781">
    <property type="entry name" value="TM_pro_TauE-like"/>
</dbReference>
<gene>
    <name evidence="8" type="ORF">EFY87_03370</name>
</gene>
<dbReference type="EMBL" id="RJJQ01000002">
    <property type="protein sequence ID" value="RNI24748.1"/>
    <property type="molecule type" value="Genomic_DNA"/>
</dbReference>